<evidence type="ECO:0000313" key="1">
    <source>
        <dbReference type="EMBL" id="SCM58676.1"/>
    </source>
</evidence>
<dbReference type="AlphaFoldDB" id="A0A1G4G878"/>
<reference evidence="1 2" key="1">
    <citation type="submission" date="2016-08" db="EMBL/GenBank/DDBJ databases">
        <authorList>
            <person name="Seilhamer J.J."/>
        </authorList>
    </citation>
    <scope>NUCLEOTIDE SEQUENCE [LARGE SCALE GENOMIC DNA]</scope>
    <source>
        <strain evidence="1">ING2-E5A</strain>
    </source>
</reference>
<sequence length="50" mass="5911">MLTEEQKAVHSEYRKYLRIVEGIKGNMLNGRVKQQVQFTLIVCKTQLWVC</sequence>
<keyword evidence="2" id="KW-1185">Reference proteome</keyword>
<organism evidence="1 2">
    <name type="scientific">Petrimonas mucosa</name>
    <dbReference type="NCBI Taxonomy" id="1642646"/>
    <lineage>
        <taxon>Bacteria</taxon>
        <taxon>Pseudomonadati</taxon>
        <taxon>Bacteroidota</taxon>
        <taxon>Bacteroidia</taxon>
        <taxon>Bacteroidales</taxon>
        <taxon>Dysgonomonadaceae</taxon>
        <taxon>Petrimonas</taxon>
    </lineage>
</organism>
<evidence type="ECO:0000313" key="2">
    <source>
        <dbReference type="Proteomes" id="UP000178485"/>
    </source>
</evidence>
<dbReference type="EMBL" id="LT608328">
    <property type="protein sequence ID" value="SCM58676.1"/>
    <property type="molecule type" value="Genomic_DNA"/>
</dbReference>
<proteinExistence type="predicted"/>
<gene>
    <name evidence="1" type="ORF">ING2E5A_1914</name>
</gene>
<accession>A0A1G4G878</accession>
<dbReference type="Proteomes" id="UP000178485">
    <property type="component" value="Chromosome i"/>
</dbReference>
<name>A0A1G4G878_9BACT</name>
<dbReference type="KEGG" id="pmuc:ING2E5A_1914"/>
<protein>
    <submittedName>
        <fullName evidence="1">Uncharacterized protein</fullName>
    </submittedName>
</protein>